<proteinExistence type="predicted"/>
<dbReference type="PANTHER" id="PTHR32305:SF15">
    <property type="entry name" value="PROTEIN RHSA-RELATED"/>
    <property type="match status" value="1"/>
</dbReference>
<name>A0A508B6F7_9GAMM</name>
<gene>
    <name evidence="1" type="ORF">FKV24_005780</name>
</gene>
<dbReference type="PANTHER" id="PTHR32305">
    <property type="match status" value="1"/>
</dbReference>
<evidence type="ECO:0000313" key="2">
    <source>
        <dbReference type="Proteomes" id="UP000320431"/>
    </source>
</evidence>
<reference evidence="1 2" key="1">
    <citation type="submission" date="2019-10" db="EMBL/GenBank/DDBJ databases">
        <title>Lysobacter alkalisoli sp. nov., isolated from saline-alkaline soil.</title>
        <authorList>
            <person name="Sun J.-Q."/>
        </authorList>
    </citation>
    <scope>NUCLEOTIDE SEQUENCE [LARGE SCALE GENOMIC DNA]</scope>
    <source>
        <strain evidence="1 2">KCTC 42381</strain>
    </source>
</reference>
<evidence type="ECO:0000313" key="1">
    <source>
        <dbReference type="EMBL" id="KAB8194407.1"/>
    </source>
</evidence>
<dbReference type="Proteomes" id="UP000320431">
    <property type="component" value="Unassembled WGS sequence"/>
</dbReference>
<dbReference type="Gene3D" id="2.180.10.10">
    <property type="entry name" value="RHS repeat-associated core"/>
    <property type="match status" value="1"/>
</dbReference>
<organism evidence="1 2">
    <name type="scientific">Marilutibacter maris</name>
    <dbReference type="NCBI Taxonomy" id="1605891"/>
    <lineage>
        <taxon>Bacteria</taxon>
        <taxon>Pseudomonadati</taxon>
        <taxon>Pseudomonadota</taxon>
        <taxon>Gammaproteobacteria</taxon>
        <taxon>Lysobacterales</taxon>
        <taxon>Lysobacteraceae</taxon>
        <taxon>Marilutibacter</taxon>
    </lineage>
</organism>
<protein>
    <submittedName>
        <fullName evidence="1">Uncharacterized protein</fullName>
    </submittedName>
</protein>
<accession>A0A508B6F7</accession>
<comment type="caution">
    <text evidence="1">The sequence shown here is derived from an EMBL/GenBank/DDBJ whole genome shotgun (WGS) entry which is preliminary data.</text>
</comment>
<dbReference type="AlphaFoldDB" id="A0A508B6F7"/>
<dbReference type="InterPro" id="IPR022385">
    <property type="entry name" value="Rhs_assc_core"/>
</dbReference>
<dbReference type="EMBL" id="VICD02000080">
    <property type="protein sequence ID" value="KAB8194407.1"/>
    <property type="molecule type" value="Genomic_DNA"/>
</dbReference>
<dbReference type="NCBIfam" id="TIGR03696">
    <property type="entry name" value="Rhs_assc_core"/>
    <property type="match status" value="1"/>
</dbReference>
<sequence length="323" mass="34355">MNYGYNWVGDYDASGAPKQQAIWLDDLPVGLLNGAASTANRLHYIEPDHRGTPRAVIEPQRDVAVWAWDIASEAFDNSAPNPDPDGDSTAFTLDMRFPGQRYDAVSGLNYNYFRDYEAGTGRYSTPDPIGLLGGVSLYGYVGGNPLTRVDQFGLATAVIFGGPVGDNPFGHVAIAVSGSDVYSFGTATPFGSSISSYLLDQAERRDSTVFIINTTPEEEAKIMDYLRSRVGDPLPAVPGPDSDDTCATRTNEASRVAGMHDPSNPYSTFLSIAFGVTSPLPESSAYTAAFYSNLTGGTTGSTVSVPRGSTSIPAALNQFNGKP</sequence>
<dbReference type="InterPro" id="IPR050708">
    <property type="entry name" value="T6SS_VgrG/RHS"/>
</dbReference>